<dbReference type="EMBL" id="PRDS01000006">
    <property type="protein sequence ID" value="PPB80217.1"/>
    <property type="molecule type" value="Genomic_DNA"/>
</dbReference>
<evidence type="ECO:0000313" key="2">
    <source>
        <dbReference type="Proteomes" id="UP000239736"/>
    </source>
</evidence>
<dbReference type="AlphaFoldDB" id="A0A2S5JFE8"/>
<dbReference type="OrthoDB" id="7356934at2"/>
<comment type="caution">
    <text evidence="1">The sequence shown here is derived from an EMBL/GenBank/DDBJ whole genome shotgun (WGS) entry which is preliminary data.</text>
</comment>
<protein>
    <submittedName>
        <fullName evidence="1">Uncharacterized protein DUF3572</fullName>
    </submittedName>
</protein>
<dbReference type="InterPro" id="IPR021955">
    <property type="entry name" value="DUF3572"/>
</dbReference>
<gene>
    <name evidence="1" type="ORF">LV82_02089</name>
</gene>
<sequence length="95" mass="10377">MKQAGPEFAETVAVMALGWLAGKDELLPIFLGATGTSLAEMRERADDPAFLRGVLDFVLMDDEWVRAFCDSAELAYDAPMRARQSLPGGAEPNWT</sequence>
<keyword evidence="2" id="KW-1185">Reference proteome</keyword>
<evidence type="ECO:0000313" key="1">
    <source>
        <dbReference type="EMBL" id="PPB80217.1"/>
    </source>
</evidence>
<dbReference type="RefSeq" id="WP_104071433.1">
    <property type="nucleotide sequence ID" value="NZ_PRDS01000006.1"/>
</dbReference>
<name>A0A2S5JFE8_9RHOB</name>
<organism evidence="1 2">
    <name type="scientific">Albidovulum inexpectatum</name>
    <dbReference type="NCBI Taxonomy" id="196587"/>
    <lineage>
        <taxon>Bacteria</taxon>
        <taxon>Pseudomonadati</taxon>
        <taxon>Pseudomonadota</taxon>
        <taxon>Alphaproteobacteria</taxon>
        <taxon>Rhodobacterales</taxon>
        <taxon>Paracoccaceae</taxon>
        <taxon>Albidovulum</taxon>
    </lineage>
</organism>
<accession>A0A2S5JFE8</accession>
<dbReference type="Proteomes" id="UP000239736">
    <property type="component" value="Unassembled WGS sequence"/>
</dbReference>
<proteinExistence type="predicted"/>
<dbReference type="Pfam" id="PF12096">
    <property type="entry name" value="DUF3572"/>
    <property type="match status" value="1"/>
</dbReference>
<reference evidence="1 2" key="1">
    <citation type="submission" date="2018-01" db="EMBL/GenBank/DDBJ databases">
        <title>Genomic Encyclopedia of Archaeal and Bacterial Type Strains, Phase II (KMG-II): from individual species to whole genera.</title>
        <authorList>
            <person name="Goeker M."/>
        </authorList>
    </citation>
    <scope>NUCLEOTIDE SEQUENCE [LARGE SCALE GENOMIC DNA]</scope>
    <source>
        <strain evidence="1 2">DSM 12048</strain>
    </source>
</reference>